<evidence type="ECO:0000256" key="3">
    <source>
        <dbReference type="SAM" id="MobiDB-lite"/>
    </source>
</evidence>
<dbReference type="InterPro" id="IPR041664">
    <property type="entry name" value="AAA_16"/>
</dbReference>
<dbReference type="InterPro" id="IPR016032">
    <property type="entry name" value="Sig_transdc_resp-reg_C-effctor"/>
</dbReference>
<dbReference type="PRINTS" id="PR00038">
    <property type="entry name" value="HTHLUXR"/>
</dbReference>
<evidence type="ECO:0000256" key="1">
    <source>
        <dbReference type="ARBA" id="ARBA00022741"/>
    </source>
</evidence>
<protein>
    <recommendedName>
        <fullName evidence="4">HTH luxR-type domain-containing protein</fullName>
    </recommendedName>
</protein>
<evidence type="ECO:0000256" key="2">
    <source>
        <dbReference type="ARBA" id="ARBA00022840"/>
    </source>
</evidence>
<dbReference type="Proteomes" id="UP000222531">
    <property type="component" value="Unassembled WGS sequence"/>
</dbReference>
<feature type="region of interest" description="Disordered" evidence="3">
    <location>
        <begin position="897"/>
        <end position="924"/>
    </location>
</feature>
<dbReference type="CDD" id="cd06170">
    <property type="entry name" value="LuxR_C_like"/>
    <property type="match status" value="1"/>
</dbReference>
<proteinExistence type="predicted"/>
<comment type="caution">
    <text evidence="5">The sequence shown here is derived from an EMBL/GenBank/DDBJ whole genome shotgun (WGS) entry which is preliminary data.</text>
</comment>
<dbReference type="Pfam" id="PF13191">
    <property type="entry name" value="AAA_16"/>
    <property type="match status" value="1"/>
</dbReference>
<keyword evidence="2" id="KW-0067">ATP-binding</keyword>
<evidence type="ECO:0000313" key="6">
    <source>
        <dbReference type="Proteomes" id="UP000222531"/>
    </source>
</evidence>
<gene>
    <name evidence="5" type="ORF">BLA24_12190</name>
</gene>
<keyword evidence="1" id="KW-0547">Nucleotide-binding</keyword>
<dbReference type="InterPro" id="IPR011990">
    <property type="entry name" value="TPR-like_helical_dom_sf"/>
</dbReference>
<feature type="region of interest" description="Disordered" evidence="3">
    <location>
        <begin position="1"/>
        <end position="21"/>
    </location>
</feature>
<dbReference type="PROSITE" id="PS00622">
    <property type="entry name" value="HTH_LUXR_1"/>
    <property type="match status" value="1"/>
</dbReference>
<dbReference type="GO" id="GO:0006355">
    <property type="term" value="P:regulation of DNA-templated transcription"/>
    <property type="evidence" value="ECO:0007669"/>
    <property type="project" value="InterPro"/>
</dbReference>
<dbReference type="Pfam" id="PF00196">
    <property type="entry name" value="GerE"/>
    <property type="match status" value="1"/>
</dbReference>
<feature type="domain" description="HTH luxR-type" evidence="4">
    <location>
        <begin position="919"/>
        <end position="988"/>
    </location>
</feature>
<dbReference type="PANTHER" id="PTHR16305">
    <property type="entry name" value="TESTICULAR SOLUBLE ADENYLYL CYCLASE"/>
    <property type="match status" value="1"/>
</dbReference>
<dbReference type="InterPro" id="IPR000792">
    <property type="entry name" value="Tscrpt_reg_LuxR_C"/>
</dbReference>
<dbReference type="PROSITE" id="PS50043">
    <property type="entry name" value="HTH_LUXR_2"/>
    <property type="match status" value="1"/>
</dbReference>
<dbReference type="InterPro" id="IPR027417">
    <property type="entry name" value="P-loop_NTPase"/>
</dbReference>
<dbReference type="GO" id="GO:0004016">
    <property type="term" value="F:adenylate cyclase activity"/>
    <property type="evidence" value="ECO:0007669"/>
    <property type="project" value="TreeGrafter"/>
</dbReference>
<dbReference type="SUPFAM" id="SSF48452">
    <property type="entry name" value="TPR-like"/>
    <property type="match status" value="1"/>
</dbReference>
<dbReference type="GO" id="GO:0005737">
    <property type="term" value="C:cytoplasm"/>
    <property type="evidence" value="ECO:0007669"/>
    <property type="project" value="TreeGrafter"/>
</dbReference>
<evidence type="ECO:0000259" key="4">
    <source>
        <dbReference type="PROSITE" id="PS50043"/>
    </source>
</evidence>
<dbReference type="SMART" id="SM00421">
    <property type="entry name" value="HTH_LUXR"/>
    <property type="match status" value="1"/>
</dbReference>
<accession>A0A2G1XKY1</accession>
<dbReference type="SUPFAM" id="SSF52540">
    <property type="entry name" value="P-loop containing nucleoside triphosphate hydrolases"/>
    <property type="match status" value="1"/>
</dbReference>
<keyword evidence="6" id="KW-1185">Reference proteome</keyword>
<name>A0A2G1XKY1_STRCJ</name>
<organism evidence="5 6">
    <name type="scientific">Streptomyces cinnamoneus</name>
    <name type="common">Streptoverticillium cinnamoneum</name>
    <dbReference type="NCBI Taxonomy" id="53446"/>
    <lineage>
        <taxon>Bacteria</taxon>
        <taxon>Bacillati</taxon>
        <taxon>Actinomycetota</taxon>
        <taxon>Actinomycetes</taxon>
        <taxon>Kitasatosporales</taxon>
        <taxon>Streptomycetaceae</taxon>
        <taxon>Streptomyces</taxon>
        <taxon>Streptomyces cinnamoneus group</taxon>
    </lineage>
</organism>
<dbReference type="AlphaFoldDB" id="A0A2G1XKY1"/>
<dbReference type="InterPro" id="IPR036388">
    <property type="entry name" value="WH-like_DNA-bd_sf"/>
</dbReference>
<dbReference type="GO" id="GO:0003677">
    <property type="term" value="F:DNA binding"/>
    <property type="evidence" value="ECO:0007669"/>
    <property type="project" value="InterPro"/>
</dbReference>
<sequence>MTTTSAGPAGGTAATSVPGTAKRTWTRGYTWHARPRLFTLRGDLTASARPARPHRREGRPVTLVERDADTSRLERFYDRIPACDPYGVLVVVSGAPGSGRSELLHHLADHAASRGGTTLHAVAAPEERHLPYALVDQLLCALPARGRHLRPQPAHAGPVALSPLQRLLAVRRALLAHRSSPNAPLLVTVDDVEFADPQSLRCLAHLLRHGRPGQLVVAVTHRQGVRVRLPGLGELHDLPGTLALRTRPLGVRGVGQFLTPHLGAGRGPRFAHAVHGLTGGSPLLLAALMSDRWAAKEPTAEDGEPQPGEQFRQAVLACVHRTGRQGLKVARGVALLGRTATAPLLTALTGVGDGALRASLAALQEAGVLDGMTFRHESARTAVLDDLPQEERARLSRHAAELLHHAGSPPTEVAAHLLAAASGPRRGTWAYGALTDAAGAALARGETALAWRCLRTAERHCRDERQRLALQAAQAQLTWRRAPSAAAGQVRALVAPARAGLLAPDASVRLASQLLWQGRMDDATEVFRKAGATARATPDPRLRTELSAFHQHVALSYPGVLEKAGLPDPYDFGDRPSPGAGQAAFRWRSQAALASVLLTHDAAPAPGDPEETLSGVPSAQQSLEVQEASLLALVHAGRLETAATWCERLLSEAERLKAPVTSAVLMGLRALIAARRGRLLDAAEHATAALRRMPDQSWGVGIGLPLSVLIYTGTAMGRHEEVTELLDRPVPREMFHTRYGLHYLYARGRHQLATGRAHAALADFVECGERMRRWHMDVPDLLPWRTGAAEAWLALNDTARAARYVDEQLSRSAGASTRARGAALRVLAATRPPAARRGLLERALEASRDAGDAYETARVLADLGGAHKEQKDSAKGRLLVRQALRAADECGAQELYRSLQPSPGRGAPPAPSGQDRRRATAESASLTAAERRVASLAAHGYTNRDIAAKLFITVSTVEQHLTRVYRKINIRHRKDLPTNLDFHVADTA</sequence>
<dbReference type="SUPFAM" id="SSF46894">
    <property type="entry name" value="C-terminal effector domain of the bipartite response regulators"/>
    <property type="match status" value="1"/>
</dbReference>
<dbReference type="Gene3D" id="1.10.10.10">
    <property type="entry name" value="Winged helix-like DNA-binding domain superfamily/Winged helix DNA-binding domain"/>
    <property type="match status" value="1"/>
</dbReference>
<evidence type="ECO:0000313" key="5">
    <source>
        <dbReference type="EMBL" id="PHQ51831.1"/>
    </source>
</evidence>
<dbReference type="EMBL" id="NHZO01000136">
    <property type="protein sequence ID" value="PHQ51831.1"/>
    <property type="molecule type" value="Genomic_DNA"/>
</dbReference>
<dbReference type="PANTHER" id="PTHR16305:SF35">
    <property type="entry name" value="TRANSCRIPTIONAL ACTIVATOR DOMAIN"/>
    <property type="match status" value="1"/>
</dbReference>
<dbReference type="GO" id="GO:0005524">
    <property type="term" value="F:ATP binding"/>
    <property type="evidence" value="ECO:0007669"/>
    <property type="project" value="UniProtKB-KW"/>
</dbReference>
<dbReference type="OrthoDB" id="3178131at2"/>
<reference evidence="5 6" key="1">
    <citation type="journal article" date="2017" name="Biochemistry">
        <title>Identification of the Biosynthetic Pathway for the Antibiotic Bicyclomycin.</title>
        <authorList>
            <person name="Patteson J."/>
            <person name="Cai W."/>
            <person name="Johnson R.A."/>
            <person name="Santa Maria K."/>
            <person name="Li B."/>
        </authorList>
    </citation>
    <scope>NUCLEOTIDE SEQUENCE [LARGE SCALE GENOMIC DNA]</scope>
    <source>
        <strain evidence="5 6">ATCC 21532</strain>
    </source>
</reference>